<dbReference type="RefSeq" id="WP_066446915.1">
    <property type="nucleotide sequence ID" value="NZ_DBGCPY010000108.1"/>
</dbReference>
<dbReference type="GeneID" id="98915077"/>
<organism evidence="1 2">
    <name type="scientific">Longibaculum muris</name>
    <dbReference type="NCBI Taxonomy" id="1796628"/>
    <lineage>
        <taxon>Bacteria</taxon>
        <taxon>Bacillati</taxon>
        <taxon>Bacillota</taxon>
        <taxon>Erysipelotrichia</taxon>
        <taxon>Erysipelotrichales</taxon>
        <taxon>Coprobacillaceae</taxon>
        <taxon>Longibaculum</taxon>
    </lineage>
</organism>
<proteinExistence type="predicted"/>
<comment type="caution">
    <text evidence="1">The sequence shown here is derived from an EMBL/GenBank/DDBJ whole genome shotgun (WGS) entry which is preliminary data.</text>
</comment>
<gene>
    <name evidence="1" type="ORF">EDD60_106122</name>
</gene>
<dbReference type="AlphaFoldDB" id="A0A4R3Z624"/>
<protein>
    <submittedName>
        <fullName evidence="1">Uncharacterized protein</fullName>
    </submittedName>
</protein>
<evidence type="ECO:0000313" key="2">
    <source>
        <dbReference type="Proteomes" id="UP000295515"/>
    </source>
</evidence>
<dbReference type="Proteomes" id="UP000295515">
    <property type="component" value="Unassembled WGS sequence"/>
</dbReference>
<name>A0A4R3Z624_9FIRM</name>
<reference evidence="1 2" key="1">
    <citation type="submission" date="2019-03" db="EMBL/GenBank/DDBJ databases">
        <title>Genomic Encyclopedia of Type Strains, Phase IV (KMG-IV): sequencing the most valuable type-strain genomes for metagenomic binning, comparative biology and taxonomic classification.</title>
        <authorList>
            <person name="Goeker M."/>
        </authorList>
    </citation>
    <scope>NUCLEOTIDE SEQUENCE [LARGE SCALE GENOMIC DNA]</scope>
    <source>
        <strain evidence="1 2">DSM 29487</strain>
    </source>
</reference>
<sequence>MDKNIICIGTQYNGYSIDLEKHLLIIHQPNSLYENKVQKKEKNITIKLNEIKYVDVLYSEYDPGLFGTNCSVVLEAHLNDGSRYDFHKYIEASKDDLLKAYSIFKSEGIVFNDKYKILETIVHSHEERISYILVDMIKNNKLPRIDLSK</sequence>
<dbReference type="EMBL" id="SMCQ01000006">
    <property type="protein sequence ID" value="TCW00780.1"/>
    <property type="molecule type" value="Genomic_DNA"/>
</dbReference>
<keyword evidence="2" id="KW-1185">Reference proteome</keyword>
<accession>A0A4R3Z624</accession>
<evidence type="ECO:0000313" key="1">
    <source>
        <dbReference type="EMBL" id="TCW00780.1"/>
    </source>
</evidence>